<proteinExistence type="predicted"/>
<organism evidence="2">
    <name type="scientific">Cressdnaviricota sp</name>
    <dbReference type="NCBI Taxonomy" id="2748378"/>
    <lineage>
        <taxon>Viruses</taxon>
        <taxon>Monodnaviria</taxon>
        <taxon>Shotokuvirae</taxon>
        <taxon>Cressdnaviricota</taxon>
    </lineage>
</organism>
<dbReference type="EMBL" id="MT671990">
    <property type="protein sequence ID" value="QNJ57240.1"/>
    <property type="molecule type" value="Genomic_DNA"/>
</dbReference>
<gene>
    <name evidence="2" type="primary">Cap</name>
</gene>
<evidence type="ECO:0000256" key="1">
    <source>
        <dbReference type="SAM" id="MobiDB-lite"/>
    </source>
</evidence>
<sequence length="483" mass="54637">MSSIERRMNRYGFGMGPALSRASSILGQYARRRISRAASRFGSRISRQASSRVRDWVSSYRSQPSAPASQYRSQRIAGRRGYRINPYQRRVVRRRGGKRRSSNLYSRSSKRMRRNNRGPLRLQSRLTNGGKLPFETRVKLSARRQNFVSMKQSGAVANQKDFDLTNLTSPNLSVNLGLLYPQWWWMWKAMYKTYLVTGAKIKIKLTKPVWPSGVANAGFAGPEVPYDKIPFDVQPGYWYLRVNYNKGTGSNVSQVGAPIHGIEDQLDEKLWTTLRDFQSDPTVSWKKDTTQVRQKIITTSAGNLSSAGSASDLKANSQIQYELETSQKSVTLSTTFSYRKHFEDKNALKNGNWLSTGAPLGVAGSWNMASGFRLRIGYIGFNSSGNYSYHMPVDRTTNRTFEVDINWAVTFRDPVMGPDGEDQLEGARQLMERERELEGHANPETLHQTTLAGQEAAAALEEDLDSQITEFDSEEDWSQNSAE</sequence>
<feature type="region of interest" description="Disordered" evidence="1">
    <location>
        <begin position="52"/>
        <end position="126"/>
    </location>
</feature>
<feature type="compositionally biased region" description="Polar residues" evidence="1">
    <location>
        <begin position="59"/>
        <end position="73"/>
    </location>
</feature>
<feature type="compositionally biased region" description="Basic residues" evidence="1">
    <location>
        <begin position="90"/>
        <end position="101"/>
    </location>
</feature>
<evidence type="ECO:0000313" key="2">
    <source>
        <dbReference type="EMBL" id="QNJ57240.1"/>
    </source>
</evidence>
<name>A0A7G8LJ18_9VIRU</name>
<protein>
    <submittedName>
        <fullName evidence="2">Capsid protein</fullName>
    </submittedName>
</protein>
<accession>A0A7G8LJ18</accession>
<reference evidence="2" key="1">
    <citation type="submission" date="2020-06" db="EMBL/GenBank/DDBJ databases">
        <title>A dish full of viruses: viral metagenomics in chicken, pork and beef from Brazil.</title>
        <authorList>
            <person name="Cibulski S.P."/>
            <person name="Mayer F.Q."/>
            <person name="Roehe P.M."/>
        </authorList>
    </citation>
    <scope>NUCLEOTIDE SEQUENCE</scope>
    <source>
        <strain evidence="2">75B</strain>
    </source>
</reference>